<dbReference type="PANTHER" id="PTHR18964:SF149">
    <property type="entry name" value="BIFUNCTIONAL UDP-N-ACETYLGLUCOSAMINE 2-EPIMERASE_N-ACETYLMANNOSAMINE KINASE"/>
    <property type="match status" value="1"/>
</dbReference>
<dbReference type="SUPFAM" id="SSF53067">
    <property type="entry name" value="Actin-like ATPase domain"/>
    <property type="match status" value="1"/>
</dbReference>
<sequence>MPRTFGEVARPGSGSARSAVLVSLRDRGPATRAELARRTGLAPPTITAAVRRLLEAGVVLDAGPSQREVGRAGPPGTRVALDGDLAWVLGAEVGFRTLRVVVCDATGQVRGQGLERLGRDHSADDGLPVLRGLAARVLDQAGGSAGRVVSAGVAVRGPVSSARQQVSQSGELAGWSGLTAQDVAEVLGVPVRLENDANVAALGEHVFGAARGVDTSLTVKLHSGIGAGLIVHSRLFTGARGGAGEIGHTPVDPRGPLCRCGKRGCLDTVAAVPALLDAARPRYGDISVSELLRRVEAGDAGATRLVQDAASAVGDVVANACLLFAPELVVLTGALSRAGRVVLEPVERALLREALPDSDMRPRVVLGELEERGTPLGAAALALMQSGWLPRS</sequence>
<dbReference type="InterPro" id="IPR000600">
    <property type="entry name" value="ROK"/>
</dbReference>
<reference evidence="2" key="1">
    <citation type="submission" date="2020-02" db="EMBL/GenBank/DDBJ databases">
        <authorList>
            <person name="Meier V. D."/>
        </authorList>
    </citation>
    <scope>NUCLEOTIDE SEQUENCE</scope>
    <source>
        <strain evidence="2">AVDCRST_MAG16</strain>
    </source>
</reference>
<dbReference type="InterPro" id="IPR043129">
    <property type="entry name" value="ATPase_NBD"/>
</dbReference>
<dbReference type="InterPro" id="IPR011991">
    <property type="entry name" value="ArsR-like_HTH"/>
</dbReference>
<dbReference type="Gene3D" id="3.30.420.40">
    <property type="match status" value="2"/>
</dbReference>
<dbReference type="PANTHER" id="PTHR18964">
    <property type="entry name" value="ROK (REPRESSOR, ORF, KINASE) FAMILY"/>
    <property type="match status" value="1"/>
</dbReference>
<organism evidence="2">
    <name type="scientific">uncultured Frankineae bacterium</name>
    <dbReference type="NCBI Taxonomy" id="437475"/>
    <lineage>
        <taxon>Bacteria</taxon>
        <taxon>Bacillati</taxon>
        <taxon>Actinomycetota</taxon>
        <taxon>Actinomycetes</taxon>
        <taxon>Frankiales</taxon>
        <taxon>environmental samples</taxon>
    </lineage>
</organism>
<protein>
    <submittedName>
        <fullName evidence="2">Uncharacterized protein</fullName>
    </submittedName>
</protein>
<dbReference type="SUPFAM" id="SSF46785">
    <property type="entry name" value="Winged helix' DNA-binding domain"/>
    <property type="match status" value="1"/>
</dbReference>
<dbReference type="InterPro" id="IPR036390">
    <property type="entry name" value="WH_DNA-bd_sf"/>
</dbReference>
<gene>
    <name evidence="2" type="ORF">AVDCRST_MAG16-3106</name>
</gene>
<evidence type="ECO:0000256" key="1">
    <source>
        <dbReference type="ARBA" id="ARBA00006479"/>
    </source>
</evidence>
<proteinExistence type="inferred from homology"/>
<dbReference type="PROSITE" id="PS01125">
    <property type="entry name" value="ROK"/>
    <property type="match status" value="1"/>
</dbReference>
<dbReference type="InterPro" id="IPR049874">
    <property type="entry name" value="ROK_cs"/>
</dbReference>
<dbReference type="Pfam" id="PF13412">
    <property type="entry name" value="HTH_24"/>
    <property type="match status" value="1"/>
</dbReference>
<name>A0A6J4MQH2_9ACTN</name>
<comment type="similarity">
    <text evidence="1">Belongs to the ROK (NagC/XylR) family.</text>
</comment>
<dbReference type="CDD" id="cd00090">
    <property type="entry name" value="HTH_ARSR"/>
    <property type="match status" value="1"/>
</dbReference>
<evidence type="ECO:0000313" key="2">
    <source>
        <dbReference type="EMBL" id="CAA9361741.1"/>
    </source>
</evidence>
<dbReference type="EMBL" id="CADCUE010000290">
    <property type="protein sequence ID" value="CAA9361741.1"/>
    <property type="molecule type" value="Genomic_DNA"/>
</dbReference>
<dbReference type="InterPro" id="IPR036388">
    <property type="entry name" value="WH-like_DNA-bd_sf"/>
</dbReference>
<dbReference type="Gene3D" id="1.10.10.10">
    <property type="entry name" value="Winged helix-like DNA-binding domain superfamily/Winged helix DNA-binding domain"/>
    <property type="match status" value="1"/>
</dbReference>
<dbReference type="AlphaFoldDB" id="A0A6J4MQH2"/>
<dbReference type="Pfam" id="PF00480">
    <property type="entry name" value="ROK"/>
    <property type="match status" value="1"/>
</dbReference>
<accession>A0A6J4MQH2</accession>